<gene>
    <name evidence="1" type="ORF">PoMZ_11335</name>
</gene>
<evidence type="ECO:0000313" key="2">
    <source>
        <dbReference type="Proteomes" id="UP000294847"/>
    </source>
</evidence>
<reference evidence="1 2" key="1">
    <citation type="journal article" date="2019" name="Mol. Biol. Evol.">
        <title>Blast fungal genomes show frequent chromosomal changes, gene gains and losses, and effector gene turnover.</title>
        <authorList>
            <person name="Gomez Luciano L.B."/>
            <person name="Jason Tsai I."/>
            <person name="Chuma I."/>
            <person name="Tosa Y."/>
            <person name="Chen Y.H."/>
            <person name="Li J.Y."/>
            <person name="Li M.Y."/>
            <person name="Jade Lu M.Y."/>
            <person name="Nakayashiki H."/>
            <person name="Li W.H."/>
        </authorList>
    </citation>
    <scope>NUCLEOTIDE SEQUENCE [LARGE SCALE GENOMIC DNA]</scope>
    <source>
        <strain evidence="1">MZ5-1-6</strain>
    </source>
</reference>
<protein>
    <submittedName>
        <fullName evidence="1">Uncharacterized protein</fullName>
    </submittedName>
</protein>
<dbReference type="AlphaFoldDB" id="A0A4P7NK54"/>
<accession>A0A4P7NK54</accession>
<dbReference type="EMBL" id="CP034208">
    <property type="protein sequence ID" value="QBZ62454.1"/>
    <property type="molecule type" value="Genomic_DNA"/>
</dbReference>
<organism evidence="1 2">
    <name type="scientific">Pyricularia oryzae</name>
    <name type="common">Rice blast fungus</name>
    <name type="synonym">Magnaporthe oryzae</name>
    <dbReference type="NCBI Taxonomy" id="318829"/>
    <lineage>
        <taxon>Eukaryota</taxon>
        <taxon>Fungi</taxon>
        <taxon>Dikarya</taxon>
        <taxon>Ascomycota</taxon>
        <taxon>Pezizomycotina</taxon>
        <taxon>Sordariomycetes</taxon>
        <taxon>Sordariomycetidae</taxon>
        <taxon>Magnaporthales</taxon>
        <taxon>Pyriculariaceae</taxon>
        <taxon>Pyricularia</taxon>
    </lineage>
</organism>
<proteinExistence type="predicted"/>
<sequence>MGHNVGRPIEILAEVLEVYSRSRPFLDVSKDLVVINTYALQQHASSVKVTGTRAAIPGTVGINKLVVSKVYNGMELRGQGNAMSR</sequence>
<evidence type="ECO:0000313" key="1">
    <source>
        <dbReference type="EMBL" id="QBZ62454.1"/>
    </source>
</evidence>
<name>A0A4P7NK54_PYROR</name>
<dbReference type="Proteomes" id="UP000294847">
    <property type="component" value="Chromosome 5"/>
</dbReference>